<evidence type="ECO:0000256" key="1">
    <source>
        <dbReference type="SAM" id="MobiDB-lite"/>
    </source>
</evidence>
<feature type="region of interest" description="Disordered" evidence="1">
    <location>
        <begin position="447"/>
        <end position="480"/>
    </location>
</feature>
<dbReference type="SUPFAM" id="SSF63411">
    <property type="entry name" value="LuxS/MPP-like metallohydrolase"/>
    <property type="match status" value="4"/>
</dbReference>
<dbReference type="InterPro" id="IPR050361">
    <property type="entry name" value="MPP/UQCRC_Complex"/>
</dbReference>
<name>A0A1Y1SHG2_9GAMM</name>
<comment type="caution">
    <text evidence="5">The sequence shown here is derived from an EMBL/GenBank/DDBJ whole genome shotgun (WGS) entry which is preliminary data.</text>
</comment>
<protein>
    <submittedName>
        <fullName evidence="5">Peptidase M16 domain-containing protein</fullName>
    </submittedName>
</protein>
<evidence type="ECO:0000259" key="4">
    <source>
        <dbReference type="Pfam" id="PF05193"/>
    </source>
</evidence>
<evidence type="ECO:0000313" key="5">
    <source>
        <dbReference type="EMBL" id="ORE89105.1"/>
    </source>
</evidence>
<accession>A0A1Y1SHG2</accession>
<dbReference type="AlphaFoldDB" id="A0A1Y1SHG2"/>
<feature type="signal peptide" evidence="2">
    <location>
        <begin position="1"/>
        <end position="31"/>
    </location>
</feature>
<dbReference type="GO" id="GO:0046872">
    <property type="term" value="F:metal ion binding"/>
    <property type="evidence" value="ECO:0007669"/>
    <property type="project" value="InterPro"/>
</dbReference>
<keyword evidence="2" id="KW-0732">Signal</keyword>
<feature type="domain" description="Peptidase M16 N-terminal" evidence="3">
    <location>
        <begin position="495"/>
        <end position="614"/>
    </location>
</feature>
<evidence type="ECO:0000313" key="6">
    <source>
        <dbReference type="Proteomes" id="UP000192342"/>
    </source>
</evidence>
<dbReference type="Pfam" id="PF05193">
    <property type="entry name" value="Peptidase_M16_C"/>
    <property type="match status" value="2"/>
</dbReference>
<dbReference type="Proteomes" id="UP000192342">
    <property type="component" value="Unassembled WGS sequence"/>
</dbReference>
<dbReference type="PANTHER" id="PTHR11851:SF224">
    <property type="entry name" value="PROCESSING PROTEASE"/>
    <property type="match status" value="1"/>
</dbReference>
<dbReference type="EMBL" id="AQQV01000001">
    <property type="protein sequence ID" value="ORE89105.1"/>
    <property type="molecule type" value="Genomic_DNA"/>
</dbReference>
<dbReference type="PROSITE" id="PS51257">
    <property type="entry name" value="PROKAR_LIPOPROTEIN"/>
    <property type="match status" value="1"/>
</dbReference>
<organism evidence="5 6">
    <name type="scientific">Oceanococcus atlanticus</name>
    <dbReference type="NCBI Taxonomy" id="1317117"/>
    <lineage>
        <taxon>Bacteria</taxon>
        <taxon>Pseudomonadati</taxon>
        <taxon>Pseudomonadota</taxon>
        <taxon>Gammaproteobacteria</taxon>
        <taxon>Chromatiales</taxon>
        <taxon>Oceanococcaceae</taxon>
        <taxon>Oceanococcus</taxon>
    </lineage>
</organism>
<dbReference type="Pfam" id="PF00675">
    <property type="entry name" value="Peptidase_M16"/>
    <property type="match status" value="2"/>
</dbReference>
<feature type="domain" description="Peptidase M16 N-terminal" evidence="3">
    <location>
        <begin position="54"/>
        <end position="174"/>
    </location>
</feature>
<feature type="domain" description="Peptidase M16 C-terminal" evidence="4">
    <location>
        <begin position="649"/>
        <end position="826"/>
    </location>
</feature>
<dbReference type="RefSeq" id="WP_083559923.1">
    <property type="nucleotide sequence ID" value="NZ_AQQV01000001.1"/>
</dbReference>
<reference evidence="5 6" key="1">
    <citation type="submission" date="2013-04" db="EMBL/GenBank/DDBJ databases">
        <title>Oceanococcus atlanticus 22II-S10r2 Genome Sequencing.</title>
        <authorList>
            <person name="Lai Q."/>
            <person name="Li G."/>
            <person name="Shao Z."/>
        </authorList>
    </citation>
    <scope>NUCLEOTIDE SEQUENCE [LARGE SCALE GENOMIC DNA]</scope>
    <source>
        <strain evidence="5 6">22II-S10r2</strain>
    </source>
</reference>
<feature type="chain" id="PRO_5012192142" evidence="2">
    <location>
        <begin position="32"/>
        <end position="916"/>
    </location>
</feature>
<dbReference type="InterPro" id="IPR011249">
    <property type="entry name" value="Metalloenz_LuxS/M16"/>
</dbReference>
<dbReference type="OrthoDB" id="9811314at2"/>
<feature type="domain" description="Peptidase M16 C-terminal" evidence="4">
    <location>
        <begin position="207"/>
        <end position="384"/>
    </location>
</feature>
<gene>
    <name evidence="5" type="ORF">ATO7_04480</name>
</gene>
<sequence>MIAKTLIRLAGLTAVLSVSACSLLPSANAPAELPLPDIDYQTFVLDNGLTLIVHEDRKTPIVAVNVWYHVGSKNEQAGRTGFAHLFEHLMFNGSENYNDEFFRPLENVGATGLNGTTNADRTNYFANVPTPSLDTLLWLESDRMGHLLGAIDQAKLDEQRGVVQNEKRQRENQPYGKIWDLIPQYSYPEGHPYSWSVIGSMQDLDAATLDDVKHWFKTWYGAANAVIVIAGDIDAQTAKAKVEAYFGDIPAGPRLQRAESWPAPMTDTREVTVQDDVPQARSYFVWNVAPNFSRDLIHLQTAADALANGKTSRLYRSLVHEQQRATDVGAFVLPRELGSQFMVWVTARPGEDIAELEQHVIDAVDTLIAQGPSSEELERSRTGLYVGMLRGMQQVGGFGGKSDLLASAAVIAGDPGAWKDELSWLREATPHSVQNSLKTWLGQGHLRLRVEPSTPGRTSGQDVDRSRLPEPGQAKPLTLPPMQRARLSNGLEVVLLERRELPLVEVRLLSRGGYAADPKGMEGLATLSMGMLDEGTTTRSALDIASELDSLGASISSGASLDLASVSLSAVSTRLEPALDIYRDIIRNPTFPAAEIERLRPRILAGIAQEKASPFQAALRILPPLLYGEDHPYGVPMTGSGYVHSVEAIQRDDVVRFYQQRIAPQNSQLLVVGDIDMARLQPLLEARFGDWRSSQASAPPNATTQALASGQRIYLVDKPGAPQTVILAGHLAPSPRDPDDLAMQAANTAFGGMFTSRINMNLREDKHWSYGAGSAIFSAHDQRPFIVYSRVQGDKTVAAMREVQRELRELTGKRPIRAEELRAVVRNETLSLPGRNESLGQLAGSASRILSLDLPDDYYNQLVDQLNAMSLDEVRAGARKLVHPDALTWVLIGDMAAHREALESLGWGPVTELSLD</sequence>
<dbReference type="PANTHER" id="PTHR11851">
    <property type="entry name" value="METALLOPROTEASE"/>
    <property type="match status" value="1"/>
</dbReference>
<keyword evidence="6" id="KW-1185">Reference proteome</keyword>
<dbReference type="InterPro" id="IPR007863">
    <property type="entry name" value="Peptidase_M16_C"/>
</dbReference>
<dbReference type="InterPro" id="IPR011765">
    <property type="entry name" value="Pept_M16_N"/>
</dbReference>
<evidence type="ECO:0000256" key="2">
    <source>
        <dbReference type="SAM" id="SignalP"/>
    </source>
</evidence>
<proteinExistence type="predicted"/>
<dbReference type="Gene3D" id="3.30.830.10">
    <property type="entry name" value="Metalloenzyme, LuxS/M16 peptidase-like"/>
    <property type="match status" value="4"/>
</dbReference>
<dbReference type="STRING" id="1317117.ATO7_04480"/>
<evidence type="ECO:0000259" key="3">
    <source>
        <dbReference type="Pfam" id="PF00675"/>
    </source>
</evidence>